<dbReference type="GO" id="GO:0012505">
    <property type="term" value="C:endomembrane system"/>
    <property type="evidence" value="ECO:0007669"/>
    <property type="project" value="UniProtKB-SubCell"/>
</dbReference>
<dbReference type="InterPro" id="IPR010652">
    <property type="entry name" value="DUF1232"/>
</dbReference>
<feature type="domain" description="DUF1232" evidence="5">
    <location>
        <begin position="72"/>
        <end position="107"/>
    </location>
</feature>
<dbReference type="RefSeq" id="WP_110938540.1">
    <property type="nucleotide sequence ID" value="NZ_KZ614147.1"/>
</dbReference>
<sequence length="149" mass="16797">MGKWFGKKEEKDQNKLESIDHDLLIKASANNYDENKFWSKLKSAAVKMGSKLVYYSLILFYTMKDPNVPTKAKLTIAGALGYLILPVDVIPDMIPAIGFTDDLAIIVYAIYQVGSHIGEDTKIKAYTKIKDWFGEGLDNIDEKFLPTDN</sequence>
<evidence type="ECO:0000256" key="3">
    <source>
        <dbReference type="ARBA" id="ARBA00022989"/>
    </source>
</evidence>
<evidence type="ECO:0000256" key="4">
    <source>
        <dbReference type="ARBA" id="ARBA00023136"/>
    </source>
</evidence>
<proteinExistence type="predicted"/>
<evidence type="ECO:0000259" key="5">
    <source>
        <dbReference type="Pfam" id="PF06803"/>
    </source>
</evidence>
<keyword evidence="3" id="KW-1133">Transmembrane helix</keyword>
<accession>A0A3A9KCH7</accession>
<protein>
    <recommendedName>
        <fullName evidence="5">DUF1232 domain-containing protein</fullName>
    </recommendedName>
</protein>
<evidence type="ECO:0000313" key="7">
    <source>
        <dbReference type="Proteomes" id="UP000281498"/>
    </source>
</evidence>
<evidence type="ECO:0000256" key="1">
    <source>
        <dbReference type="ARBA" id="ARBA00004127"/>
    </source>
</evidence>
<comment type="caution">
    <text evidence="6">The sequence shown here is derived from an EMBL/GenBank/DDBJ whole genome shotgun (WGS) entry which is preliminary data.</text>
</comment>
<evidence type="ECO:0000313" key="6">
    <source>
        <dbReference type="EMBL" id="RKL68201.1"/>
    </source>
</evidence>
<dbReference type="AlphaFoldDB" id="A0A3A9KCH7"/>
<organism evidence="6 7">
    <name type="scientific">Salipaludibacillus neizhouensis</name>
    <dbReference type="NCBI Taxonomy" id="885475"/>
    <lineage>
        <taxon>Bacteria</taxon>
        <taxon>Bacillati</taxon>
        <taxon>Bacillota</taxon>
        <taxon>Bacilli</taxon>
        <taxon>Bacillales</taxon>
        <taxon>Bacillaceae</taxon>
    </lineage>
</organism>
<dbReference type="Pfam" id="PF06803">
    <property type="entry name" value="DUF1232"/>
    <property type="match status" value="1"/>
</dbReference>
<comment type="subcellular location">
    <subcellularLocation>
        <location evidence="1">Endomembrane system</location>
        <topology evidence="1">Multi-pass membrane protein</topology>
    </subcellularLocation>
</comment>
<evidence type="ECO:0000256" key="2">
    <source>
        <dbReference type="ARBA" id="ARBA00022692"/>
    </source>
</evidence>
<gene>
    <name evidence="6" type="ORF">CR203_06860</name>
</gene>
<reference evidence="6 7" key="1">
    <citation type="submission" date="2017-10" db="EMBL/GenBank/DDBJ databases">
        <title>Bacillus sp. nov., a halophilic bacterium isolated from a Keqin Lake.</title>
        <authorList>
            <person name="Wang H."/>
        </authorList>
    </citation>
    <scope>NUCLEOTIDE SEQUENCE [LARGE SCALE GENOMIC DNA]</scope>
    <source>
        <strain evidence="6 7">KCTC 13187</strain>
    </source>
</reference>
<keyword evidence="7" id="KW-1185">Reference proteome</keyword>
<dbReference type="OrthoDB" id="9793277at2"/>
<dbReference type="Proteomes" id="UP000281498">
    <property type="component" value="Unassembled WGS sequence"/>
</dbReference>
<dbReference type="EMBL" id="PDOE01000002">
    <property type="protein sequence ID" value="RKL68201.1"/>
    <property type="molecule type" value="Genomic_DNA"/>
</dbReference>
<keyword evidence="2" id="KW-0812">Transmembrane</keyword>
<name>A0A3A9KCH7_9BACI</name>
<keyword evidence="4" id="KW-0472">Membrane</keyword>